<gene>
    <name evidence="2" type="ORF">CSH63_31855</name>
</gene>
<accession>A0A386WY08</accession>
<sequence>MTDVEKLSGIPRVVVTGLASDSHTWNLVYLQLLIEELGYEVVNLGPCVPDDLLAEECRRIDPAMVVMSSVNGHGHTDALRVIRRLRGCPELSATPTVIGGKLSVSPERADALAADLRAAGFDAVFADGSIDDFQSFLAITAGDVPPGLEGAR</sequence>
<dbReference type="GO" id="GO:0031419">
    <property type="term" value="F:cobalamin binding"/>
    <property type="evidence" value="ECO:0007669"/>
    <property type="project" value="InterPro"/>
</dbReference>
<dbReference type="Gene3D" id="3.40.50.280">
    <property type="entry name" value="Cobalamin-binding domain"/>
    <property type="match status" value="1"/>
</dbReference>
<dbReference type="RefSeq" id="WP_120573366.1">
    <property type="nucleotide sequence ID" value="NZ_CP024087.1"/>
</dbReference>
<name>A0A386WY08_9ACTN</name>
<dbReference type="SUPFAM" id="SSF52242">
    <property type="entry name" value="Cobalamin (vitamin B12)-binding domain"/>
    <property type="match status" value="1"/>
</dbReference>
<dbReference type="Proteomes" id="UP000267804">
    <property type="component" value="Chromosome"/>
</dbReference>
<reference evidence="2 3" key="1">
    <citation type="submission" date="2017-10" db="EMBL/GenBank/DDBJ databases">
        <title>Integration of genomic and chemical information greatly accelerates assignment of the full stereostructure of myelolactone, a potent inhibitor of myeloma from a marine-derived Micromonospora.</title>
        <authorList>
            <person name="Kim M.C."/>
            <person name="Machado H."/>
            <person name="Jensen P.R."/>
            <person name="Fenical W."/>
        </authorList>
    </citation>
    <scope>NUCLEOTIDE SEQUENCE [LARGE SCALE GENOMIC DNA]</scope>
    <source>
        <strain evidence="2 3">CNY-010</strain>
    </source>
</reference>
<proteinExistence type="predicted"/>
<organism evidence="2 3">
    <name type="scientific">Micromonospora tulbaghiae</name>
    <dbReference type="NCBI Taxonomy" id="479978"/>
    <lineage>
        <taxon>Bacteria</taxon>
        <taxon>Bacillati</taxon>
        <taxon>Actinomycetota</taxon>
        <taxon>Actinomycetes</taxon>
        <taxon>Micromonosporales</taxon>
        <taxon>Micromonosporaceae</taxon>
        <taxon>Micromonospora</taxon>
    </lineage>
</organism>
<evidence type="ECO:0000313" key="3">
    <source>
        <dbReference type="Proteomes" id="UP000267804"/>
    </source>
</evidence>
<dbReference type="Pfam" id="PF02310">
    <property type="entry name" value="B12-binding"/>
    <property type="match status" value="1"/>
</dbReference>
<dbReference type="AlphaFoldDB" id="A0A386WY08"/>
<dbReference type="GO" id="GO:0046872">
    <property type="term" value="F:metal ion binding"/>
    <property type="evidence" value="ECO:0007669"/>
    <property type="project" value="InterPro"/>
</dbReference>
<dbReference type="PROSITE" id="PS51332">
    <property type="entry name" value="B12_BINDING"/>
    <property type="match status" value="1"/>
</dbReference>
<protein>
    <recommendedName>
        <fullName evidence="1">B12-binding domain-containing protein</fullName>
    </recommendedName>
</protein>
<dbReference type="KEGG" id="mtua:CSH63_31855"/>
<dbReference type="EMBL" id="CP024087">
    <property type="protein sequence ID" value="AYF31959.1"/>
    <property type="molecule type" value="Genomic_DNA"/>
</dbReference>
<feature type="domain" description="B12-binding" evidence="1">
    <location>
        <begin position="10"/>
        <end position="147"/>
    </location>
</feature>
<evidence type="ECO:0000313" key="2">
    <source>
        <dbReference type="EMBL" id="AYF31959.1"/>
    </source>
</evidence>
<evidence type="ECO:0000259" key="1">
    <source>
        <dbReference type="PROSITE" id="PS51332"/>
    </source>
</evidence>
<dbReference type="CDD" id="cd02065">
    <property type="entry name" value="B12-binding_like"/>
    <property type="match status" value="1"/>
</dbReference>
<dbReference type="InterPro" id="IPR036724">
    <property type="entry name" value="Cobalamin-bd_sf"/>
</dbReference>
<dbReference type="InterPro" id="IPR006158">
    <property type="entry name" value="Cobalamin-bd"/>
</dbReference>